<dbReference type="Proteomes" id="UP000318148">
    <property type="component" value="Unassembled WGS sequence"/>
</dbReference>
<evidence type="ECO:0000313" key="3">
    <source>
        <dbReference type="Proteomes" id="UP000318148"/>
    </source>
</evidence>
<protein>
    <submittedName>
        <fullName evidence="2">DUF4381 domain-containing protein</fullName>
    </submittedName>
</protein>
<dbReference type="Pfam" id="PF14316">
    <property type="entry name" value="DUF4381"/>
    <property type="match status" value="1"/>
</dbReference>
<accession>A0A520LMW6</accession>
<sequence>MHFILEQVEVSIKEYELQNDPLTELRDIHLPATISWWPPAIGWWLLSVIFAAMLAFFLNRLIKNYRRNLYRRQALMALKTLEEDQAQNQNIKLVAVVEILKKTCASAYKNSNINSKSIKEFLSILRKESRDRLFLEIPENIELMVYASHKVNIDPIWLGNFLEDSKKWISSHSSNYLRE</sequence>
<proteinExistence type="predicted"/>
<reference evidence="2 3" key="1">
    <citation type="submission" date="2019-02" db="EMBL/GenBank/DDBJ databases">
        <title>Prokaryotic population dynamics and viral predation in marine succession experiment using metagenomics: the confinement effect.</title>
        <authorList>
            <person name="Haro-Moreno J.M."/>
            <person name="Rodriguez-Valera F."/>
            <person name="Lopez-Perez M."/>
        </authorList>
    </citation>
    <scope>NUCLEOTIDE SEQUENCE [LARGE SCALE GENOMIC DNA]</scope>
    <source>
        <strain evidence="2">MED-G169</strain>
    </source>
</reference>
<evidence type="ECO:0000256" key="1">
    <source>
        <dbReference type="SAM" id="Phobius"/>
    </source>
</evidence>
<dbReference type="AlphaFoldDB" id="A0A520LMW6"/>
<evidence type="ECO:0000313" key="2">
    <source>
        <dbReference type="EMBL" id="RZO07462.1"/>
    </source>
</evidence>
<name>A0A520LMW6_9GAMM</name>
<keyword evidence="1" id="KW-1133">Transmembrane helix</keyword>
<dbReference type="EMBL" id="SHBO01000012">
    <property type="protein sequence ID" value="RZO07462.1"/>
    <property type="molecule type" value="Genomic_DNA"/>
</dbReference>
<keyword evidence="1" id="KW-0812">Transmembrane</keyword>
<gene>
    <name evidence="2" type="ORF">EVB02_01620</name>
</gene>
<comment type="caution">
    <text evidence="2">The sequence shown here is derived from an EMBL/GenBank/DDBJ whole genome shotgun (WGS) entry which is preliminary data.</text>
</comment>
<dbReference type="InterPro" id="IPR025489">
    <property type="entry name" value="DUF4381"/>
</dbReference>
<feature type="transmembrane region" description="Helical" evidence="1">
    <location>
        <begin position="41"/>
        <end position="62"/>
    </location>
</feature>
<keyword evidence="1" id="KW-0472">Membrane</keyword>
<organism evidence="2 3">
    <name type="scientific">SAR92 clade bacterium</name>
    <dbReference type="NCBI Taxonomy" id="2315479"/>
    <lineage>
        <taxon>Bacteria</taxon>
        <taxon>Pseudomonadati</taxon>
        <taxon>Pseudomonadota</taxon>
        <taxon>Gammaproteobacteria</taxon>
        <taxon>Cellvibrionales</taxon>
        <taxon>Porticoccaceae</taxon>
        <taxon>SAR92 clade</taxon>
    </lineage>
</organism>